<dbReference type="Gene3D" id="1.10.10.10">
    <property type="entry name" value="Winged helix-like DNA-binding domain superfamily/Winged helix DNA-binding domain"/>
    <property type="match status" value="1"/>
</dbReference>
<keyword evidence="2" id="KW-1185">Reference proteome</keyword>
<evidence type="ECO:0000313" key="2">
    <source>
        <dbReference type="Proteomes" id="UP000004315"/>
    </source>
</evidence>
<proteinExistence type="predicted"/>
<dbReference type="Pfam" id="PF13749">
    <property type="entry name" value="HATPase_c_4"/>
    <property type="match status" value="1"/>
</dbReference>
<dbReference type="PANTHER" id="PTHR30595">
    <property type="entry name" value="GLPR-RELATED TRANSCRIPTIONAL REPRESSOR"/>
    <property type="match status" value="1"/>
</dbReference>
<dbReference type="eggNOG" id="COG2865">
    <property type="taxonomic scope" value="Bacteria"/>
</dbReference>
<dbReference type="InterPro" id="IPR036388">
    <property type="entry name" value="WH-like_DNA-bd_sf"/>
</dbReference>
<dbReference type="OrthoDB" id="34589at2"/>
<sequence>MEVADYSEKVFQEALLNALSHRDYESMASIYVKQYPGHILIENPGGFLDGITENNIITHASSPRNKLIAETLQRLKYVQRTGQGVDIIYKETVSMGKPYPIYRHYNDSVQLTIYSSTEDIDFVKFIIKEQESKQIAFSLAELMILRFVKDNRSIIFRKAVELTQVTEDEARNALNRLQHFSLLETVGNQYMLTARVYDSLKSGIEYTQDHTIQYLKAKRLIIEYLEKEENITRANIQELCGYNDNQARRTIEKLKKENIIQNDRTGRYANYKLVKK</sequence>
<dbReference type="Gene3D" id="3.30.565.60">
    <property type="match status" value="1"/>
</dbReference>
<reference evidence="1 2" key="1">
    <citation type="submission" date="2008-11" db="EMBL/GenBank/DDBJ databases">
        <title>Draft genome sequence of Eubacterium biforme (DSM 3989).</title>
        <authorList>
            <person name="Sudarsanam P."/>
            <person name="Ley R."/>
            <person name="Guruge J."/>
            <person name="Turnbaugh P.J."/>
            <person name="Mahowald M."/>
            <person name="Liep D."/>
            <person name="Gordon J."/>
        </authorList>
    </citation>
    <scope>NUCLEOTIDE SEQUENCE [LARGE SCALE GENOMIC DNA]</scope>
    <source>
        <strain evidence="1 2">DSM 3989</strain>
    </source>
</reference>
<dbReference type="InterPro" id="IPR036390">
    <property type="entry name" value="WH_DNA-bd_sf"/>
</dbReference>
<dbReference type="STRING" id="518637.EUBIFOR_01638"/>
<protein>
    <submittedName>
        <fullName evidence="1">Uncharacterized protein</fullName>
    </submittedName>
</protein>
<dbReference type="HOGENOM" id="CLU_1007512_0_0_9"/>
<dbReference type="SUPFAM" id="SSF46785">
    <property type="entry name" value="Winged helix' DNA-binding domain"/>
    <property type="match status" value="1"/>
</dbReference>
<dbReference type="EMBL" id="ABYT01000090">
    <property type="protein sequence ID" value="EEC89792.1"/>
    <property type="molecule type" value="Genomic_DNA"/>
</dbReference>
<dbReference type="PANTHER" id="PTHR30595:SF6">
    <property type="entry name" value="SCHLAFEN ALBA-2 DOMAIN-CONTAINING PROTEIN"/>
    <property type="match status" value="1"/>
</dbReference>
<dbReference type="RefSeq" id="WP_003865426.1">
    <property type="nucleotide sequence ID" value="NZ_DS996843.1"/>
</dbReference>
<dbReference type="InterPro" id="IPR038475">
    <property type="entry name" value="RecG_C_sf"/>
</dbReference>
<accession>B7CBR3</accession>
<gene>
    <name evidence="1" type="ORF">EUBIFOR_01638</name>
</gene>
<dbReference type="AlphaFoldDB" id="B7CBR3"/>
<comment type="caution">
    <text evidence="1">The sequence shown here is derived from an EMBL/GenBank/DDBJ whole genome shotgun (WGS) entry which is preliminary data.</text>
</comment>
<evidence type="ECO:0000313" key="1">
    <source>
        <dbReference type="EMBL" id="EEC89792.1"/>
    </source>
</evidence>
<name>B7CBR3_9FIRM</name>
<dbReference type="Proteomes" id="UP000004315">
    <property type="component" value="Unassembled WGS sequence"/>
</dbReference>
<organism evidence="1 2">
    <name type="scientific">Holdemanella biformis DSM 3989</name>
    <dbReference type="NCBI Taxonomy" id="518637"/>
    <lineage>
        <taxon>Bacteria</taxon>
        <taxon>Bacillati</taxon>
        <taxon>Bacillota</taxon>
        <taxon>Erysipelotrichia</taxon>
        <taxon>Erysipelotrichales</taxon>
        <taxon>Erysipelotrichaceae</taxon>
        <taxon>Holdemanella</taxon>
    </lineage>
</organism>